<reference evidence="7 8" key="1">
    <citation type="submission" date="2019-09" db="EMBL/GenBank/DDBJ databases">
        <title>Bird 10,000 Genomes (B10K) Project - Family phase.</title>
        <authorList>
            <person name="Zhang G."/>
        </authorList>
    </citation>
    <scope>NUCLEOTIDE SEQUENCE [LARGE SCALE GENOMIC DNA]</scope>
    <source>
        <strain evidence="7">B10K-DU-002-18</strain>
        <tissue evidence="7">Muscle</tissue>
    </source>
</reference>
<keyword evidence="7" id="KW-0436">Ligase</keyword>
<feature type="domain" description="RING-type" evidence="6">
    <location>
        <begin position="131"/>
        <end position="176"/>
    </location>
</feature>
<dbReference type="InterPro" id="IPR047134">
    <property type="entry name" value="RNF4"/>
</dbReference>
<evidence type="ECO:0000259" key="6">
    <source>
        <dbReference type="PROSITE" id="PS50089"/>
    </source>
</evidence>
<evidence type="ECO:0000256" key="3">
    <source>
        <dbReference type="ARBA" id="ARBA00022833"/>
    </source>
</evidence>
<evidence type="ECO:0000256" key="4">
    <source>
        <dbReference type="PROSITE-ProRule" id="PRU00175"/>
    </source>
</evidence>
<keyword evidence="3" id="KW-0862">Zinc</keyword>
<dbReference type="PROSITE" id="PS00518">
    <property type="entry name" value="ZF_RING_1"/>
    <property type="match status" value="1"/>
</dbReference>
<dbReference type="PANTHER" id="PTHR23041">
    <property type="entry name" value="RING FINGER DOMAIN-CONTAINING"/>
    <property type="match status" value="1"/>
</dbReference>
<dbReference type="InterPro" id="IPR001841">
    <property type="entry name" value="Znf_RING"/>
</dbReference>
<comment type="caution">
    <text evidence="7">The sequence shown here is derived from an EMBL/GenBank/DDBJ whole genome shotgun (WGS) entry which is preliminary data.</text>
</comment>
<dbReference type="GO" id="GO:0016605">
    <property type="term" value="C:PML body"/>
    <property type="evidence" value="ECO:0007669"/>
    <property type="project" value="TreeGrafter"/>
</dbReference>
<dbReference type="GO" id="GO:0045944">
    <property type="term" value="P:positive regulation of transcription by RNA polymerase II"/>
    <property type="evidence" value="ECO:0007669"/>
    <property type="project" value="TreeGrafter"/>
</dbReference>
<accession>A0A7L2M8U3</accession>
<dbReference type="AlphaFoldDB" id="A0A7L2M8U3"/>
<evidence type="ECO:0000256" key="2">
    <source>
        <dbReference type="ARBA" id="ARBA00022771"/>
    </source>
</evidence>
<dbReference type="PANTHER" id="PTHR23041:SF78">
    <property type="entry name" value="E3 UBIQUITIN-PROTEIN LIGASE RNF4"/>
    <property type="match status" value="1"/>
</dbReference>
<evidence type="ECO:0000256" key="5">
    <source>
        <dbReference type="SAM" id="MobiDB-lite"/>
    </source>
</evidence>
<evidence type="ECO:0000313" key="7">
    <source>
        <dbReference type="EMBL" id="NXR56056.1"/>
    </source>
</evidence>
<keyword evidence="8" id="KW-1185">Reference proteome</keyword>
<organism evidence="7 8">
    <name type="scientific">Hippolais icterina</name>
    <name type="common">icterine warbler</name>
    <dbReference type="NCBI Taxonomy" id="68497"/>
    <lineage>
        <taxon>Eukaryota</taxon>
        <taxon>Metazoa</taxon>
        <taxon>Chordata</taxon>
        <taxon>Craniata</taxon>
        <taxon>Vertebrata</taxon>
        <taxon>Euteleostomi</taxon>
        <taxon>Archelosauria</taxon>
        <taxon>Archosauria</taxon>
        <taxon>Dinosauria</taxon>
        <taxon>Saurischia</taxon>
        <taxon>Theropoda</taxon>
        <taxon>Coelurosauria</taxon>
        <taxon>Aves</taxon>
        <taxon>Neognathae</taxon>
        <taxon>Neoaves</taxon>
        <taxon>Telluraves</taxon>
        <taxon>Australaves</taxon>
        <taxon>Passeriformes</taxon>
        <taxon>Sylvioidea</taxon>
        <taxon>Sylviidae</taxon>
        <taxon>Acrocephalinae</taxon>
        <taxon>Hippolais</taxon>
    </lineage>
</organism>
<dbReference type="SMART" id="SM00184">
    <property type="entry name" value="RING"/>
    <property type="match status" value="1"/>
</dbReference>
<dbReference type="InterPro" id="IPR013083">
    <property type="entry name" value="Znf_RING/FYVE/PHD"/>
</dbReference>
<protein>
    <submittedName>
        <fullName evidence="7">RNF4 ligase</fullName>
    </submittedName>
</protein>
<dbReference type="Pfam" id="PF13923">
    <property type="entry name" value="zf-C3HC4_2"/>
    <property type="match status" value="1"/>
</dbReference>
<proteinExistence type="predicted"/>
<keyword evidence="1" id="KW-0479">Metal-binding</keyword>
<name>A0A7L2M8U3_9SYLV</name>
<feature type="non-terminal residue" evidence="7">
    <location>
        <position position="189"/>
    </location>
</feature>
<dbReference type="Gene3D" id="3.30.40.10">
    <property type="entry name" value="Zinc/RING finger domain, C3HC4 (zinc finger)"/>
    <property type="match status" value="1"/>
</dbReference>
<dbReference type="GO" id="GO:0008270">
    <property type="term" value="F:zinc ion binding"/>
    <property type="evidence" value="ECO:0007669"/>
    <property type="project" value="UniProtKB-KW"/>
</dbReference>
<dbReference type="InterPro" id="IPR017907">
    <property type="entry name" value="Znf_RING_CS"/>
</dbReference>
<dbReference type="PROSITE" id="PS50089">
    <property type="entry name" value="ZF_RING_2"/>
    <property type="match status" value="1"/>
</dbReference>
<keyword evidence="2 4" id="KW-0863">Zinc-finger</keyword>
<dbReference type="EMBL" id="VWYN01027578">
    <property type="protein sequence ID" value="NXR56056.1"/>
    <property type="molecule type" value="Genomic_DNA"/>
</dbReference>
<feature type="region of interest" description="Disordered" evidence="5">
    <location>
        <begin position="1"/>
        <end position="62"/>
    </location>
</feature>
<feature type="non-terminal residue" evidence="7">
    <location>
        <position position="1"/>
    </location>
</feature>
<evidence type="ECO:0000313" key="8">
    <source>
        <dbReference type="Proteomes" id="UP000527178"/>
    </source>
</evidence>
<evidence type="ECO:0000256" key="1">
    <source>
        <dbReference type="ARBA" id="ARBA00022723"/>
    </source>
</evidence>
<dbReference type="Proteomes" id="UP000527178">
    <property type="component" value="Unassembled WGS sequence"/>
</dbReference>
<dbReference type="GO" id="GO:0016874">
    <property type="term" value="F:ligase activity"/>
    <property type="evidence" value="ECO:0007669"/>
    <property type="project" value="UniProtKB-KW"/>
</dbReference>
<dbReference type="SUPFAM" id="SSF57850">
    <property type="entry name" value="RING/U-box"/>
    <property type="match status" value="1"/>
</dbReference>
<gene>
    <name evidence="7" type="primary">Rnf4_2</name>
    <name evidence="7" type="ORF">HIPICT_R03575</name>
</gene>
<sequence length="189" mass="20483">RKRRGEADDSGQAQKQRRLLAPSTGGDSEPVDFEESGTLSFELGVTADSPDSEDTSLTASDSGSVVWEQNQEYPLLSIPVDDSVVLLASDEDEELRDYDGYVTDKVSLQSLPRVLSGSVLSSAWPAGTIRCPICMDFYPQIVQSGRLILSTLCGHVFCSQCLPTALQAASFCPACRTDLTPGQYHPIYI</sequence>